<proteinExistence type="predicted"/>
<feature type="compositionally biased region" description="Polar residues" evidence="2">
    <location>
        <begin position="301"/>
        <end position="319"/>
    </location>
</feature>
<dbReference type="PANTHER" id="PTHR23084:SF263">
    <property type="entry name" value="MORN REPEAT-CONTAINING PROTEIN 1"/>
    <property type="match status" value="1"/>
</dbReference>
<dbReference type="Gene3D" id="2.20.110.10">
    <property type="entry name" value="Histone H3 K4-specific methyltransferase SET7/9 N-terminal domain"/>
    <property type="match status" value="7"/>
</dbReference>
<dbReference type="SMART" id="SM00255">
    <property type="entry name" value="TIR"/>
    <property type="match status" value="1"/>
</dbReference>
<sequence>MGLDEMQKKKRSEYLEGNLMITECSQKKPYAFISYASDNWETVFKQAVVPLQRQYGLRVYADKAFDKLNDKWIVPMLRNIRGSDLMIAFVSQNYIESYACFLELLTAVNNKKQIVFVELEQDLRLGDTTDQPNIERGVKNEILNQGANIATNTNNSSNDLMRAMKSAFTSITTLLEQDALSKYDISDAFINFFRDASINKKTINDLGALMSTIKSVSSRVFDKVPPRNAGQQTPHIPVKEQPVQTAEVKAQPSQDTEANAQADGVRAQSVRDEDVKERMPQEQPVQDAGANVEPVRVTGTGAESSQGVQTASLPSQDVQTAAEYKSKEPSQKAPAKSKIDLHNKKTVIKLIGAAVGVVVIIIALVLITGPKQVEAMAYDLSIPDGGKAQLYSGLYTGSWKKNMPYEQGTFVYEDVNNSKIGFVYEGEWKDGQCSGQGTATYGEEDENNRRDYVGQWENNKRNGQGTMTWKNGQVYEGEWKDGKYSGQGTMTYAEGNKDNIRDYVGQWENGKKNGQGTMTWNDGAVYEGEWKDNQYSGQGTMTYAEGNENNIRDYVGQWENGKKNGQGTMTWNSGQVYEGEWKDGAYNGQGTMTYAEGNEDGIRDYVGQWANNKRHGKGKMTWDNNEKFLSYEGEWKNNIPDGQGTILYTEGNQYDIHDYVGQVVNGNRHGQGTLTWNDGRVYEGEWKDDHCSGEGTITYGKEDKYNRVSYVGQWANGKKNGQGTMTFTSGGVYEGEWKDDQYEGQGKYTYPSGEVLEGTWKDSEFVG</sequence>
<feature type="domain" description="TIR" evidence="4">
    <location>
        <begin position="27"/>
        <end position="142"/>
    </location>
</feature>
<evidence type="ECO:0000313" key="5">
    <source>
        <dbReference type="EMBL" id="RKI91495.1"/>
    </source>
</evidence>
<dbReference type="OrthoDB" id="3034572at2"/>
<dbReference type="Pfam" id="PF02493">
    <property type="entry name" value="MORN"/>
    <property type="match status" value="14"/>
</dbReference>
<dbReference type="AlphaFoldDB" id="A0A3A9AYN8"/>
<dbReference type="InterPro" id="IPR000157">
    <property type="entry name" value="TIR_dom"/>
</dbReference>
<dbReference type="Pfam" id="PF13676">
    <property type="entry name" value="TIR_2"/>
    <property type="match status" value="1"/>
</dbReference>
<dbReference type="EMBL" id="RAYQ01000009">
    <property type="protein sequence ID" value="RKI91495.1"/>
    <property type="molecule type" value="Genomic_DNA"/>
</dbReference>
<gene>
    <name evidence="5" type="ORF">D7V94_09435</name>
</gene>
<feature type="region of interest" description="Disordered" evidence="2">
    <location>
        <begin position="223"/>
        <end position="337"/>
    </location>
</feature>
<keyword evidence="3" id="KW-0812">Transmembrane</keyword>
<dbReference type="RefSeq" id="WP_120469122.1">
    <property type="nucleotide sequence ID" value="NZ_RAYQ01000009.1"/>
</dbReference>
<evidence type="ECO:0000256" key="2">
    <source>
        <dbReference type="SAM" id="MobiDB-lite"/>
    </source>
</evidence>
<evidence type="ECO:0000256" key="1">
    <source>
        <dbReference type="ARBA" id="ARBA00022737"/>
    </source>
</evidence>
<reference evidence="5 6" key="1">
    <citation type="submission" date="2018-09" db="EMBL/GenBank/DDBJ databases">
        <title>Murine metabolic-syndrome-specific gut microbial biobank.</title>
        <authorList>
            <person name="Liu C."/>
        </authorList>
    </citation>
    <scope>NUCLEOTIDE SEQUENCE [LARGE SCALE GENOMIC DNA]</scope>
    <source>
        <strain evidence="5 6">0.1xD8-82</strain>
    </source>
</reference>
<keyword evidence="3" id="KW-0472">Membrane</keyword>
<dbReference type="PANTHER" id="PTHR23084">
    <property type="entry name" value="PHOSPHATIDYLINOSITOL-4-PHOSPHATE 5-KINASE RELATED"/>
    <property type="match status" value="1"/>
</dbReference>
<name>A0A3A9AYN8_9FIRM</name>
<feature type="compositionally biased region" description="Basic and acidic residues" evidence="2">
    <location>
        <begin position="269"/>
        <end position="280"/>
    </location>
</feature>
<dbReference type="SMART" id="SM00698">
    <property type="entry name" value="MORN"/>
    <property type="match status" value="14"/>
</dbReference>
<protein>
    <submittedName>
        <fullName evidence="5">TIR domain-containing protein</fullName>
    </submittedName>
</protein>
<dbReference type="InterPro" id="IPR035897">
    <property type="entry name" value="Toll_tir_struct_dom_sf"/>
</dbReference>
<organism evidence="5 6">
    <name type="scientific">Parablautia intestinalis</name>
    <dbReference type="NCBI Taxonomy" id="2320100"/>
    <lineage>
        <taxon>Bacteria</taxon>
        <taxon>Bacillati</taxon>
        <taxon>Bacillota</taxon>
        <taxon>Clostridia</taxon>
        <taxon>Lachnospirales</taxon>
        <taxon>Lachnospiraceae</taxon>
        <taxon>Parablautia</taxon>
    </lineage>
</organism>
<keyword evidence="6" id="KW-1185">Reference proteome</keyword>
<dbReference type="InterPro" id="IPR003409">
    <property type="entry name" value="MORN"/>
</dbReference>
<dbReference type="PROSITE" id="PS50104">
    <property type="entry name" value="TIR"/>
    <property type="match status" value="1"/>
</dbReference>
<dbReference type="SUPFAM" id="SSF52200">
    <property type="entry name" value="Toll/Interleukin receptor TIR domain"/>
    <property type="match status" value="1"/>
</dbReference>
<dbReference type="GO" id="GO:0007165">
    <property type="term" value="P:signal transduction"/>
    <property type="evidence" value="ECO:0007669"/>
    <property type="project" value="InterPro"/>
</dbReference>
<keyword evidence="1" id="KW-0677">Repeat</keyword>
<accession>A0A3A9AYN8</accession>
<feature type="transmembrane region" description="Helical" evidence="3">
    <location>
        <begin position="346"/>
        <end position="367"/>
    </location>
</feature>
<comment type="caution">
    <text evidence="5">The sequence shown here is derived from an EMBL/GenBank/DDBJ whole genome shotgun (WGS) entry which is preliminary data.</text>
</comment>
<evidence type="ECO:0000259" key="4">
    <source>
        <dbReference type="PROSITE" id="PS50104"/>
    </source>
</evidence>
<evidence type="ECO:0000256" key="3">
    <source>
        <dbReference type="SAM" id="Phobius"/>
    </source>
</evidence>
<dbReference type="Gene3D" id="3.40.50.10140">
    <property type="entry name" value="Toll/interleukin-1 receptor homology (TIR) domain"/>
    <property type="match status" value="1"/>
</dbReference>
<keyword evidence="3" id="KW-1133">Transmembrane helix</keyword>
<dbReference type="SUPFAM" id="SSF82185">
    <property type="entry name" value="Histone H3 K4-specific methyltransferase SET7/9 N-terminal domain"/>
    <property type="match status" value="4"/>
</dbReference>
<evidence type="ECO:0000313" key="6">
    <source>
        <dbReference type="Proteomes" id="UP000280696"/>
    </source>
</evidence>
<dbReference type="Proteomes" id="UP000280696">
    <property type="component" value="Unassembled WGS sequence"/>
</dbReference>